<proteinExistence type="predicted"/>
<reference evidence="1 2" key="1">
    <citation type="submission" date="2020-08" db="EMBL/GenBank/DDBJ databases">
        <title>Functional genomics of gut bacteria from endangered species of beetles.</title>
        <authorList>
            <person name="Carlos-Shanley C."/>
        </authorList>
    </citation>
    <scope>NUCLEOTIDE SEQUENCE [LARGE SCALE GENOMIC DNA]</scope>
    <source>
        <strain evidence="1 2">S00179</strain>
    </source>
</reference>
<sequence length="215" mass="24668">MSIRQKHPQGIARLQQLARQRGGECLSERYTLVDDRYRFRCAEDHEWETTATIVRLGSWCPECARLRAVRNNLHRAGMARYQKLAEIKGGICLSQEYTGVTSQYRFRCSAGHEWEVSGVHALTGNWCPQCSKAQRLEKVVEEARRLAAGKGGLCLTQAYPGYRKPWHWLCHQGHSWSCGLQSVRQGSWCSECFHKSRLSNRKSPKRARYAVAKSK</sequence>
<comment type="caution">
    <text evidence="1">The sequence shown here is derived from an EMBL/GenBank/DDBJ whole genome shotgun (WGS) entry which is preliminary data.</text>
</comment>
<dbReference type="EMBL" id="JACHLI010000034">
    <property type="protein sequence ID" value="MBB4866988.1"/>
    <property type="molecule type" value="Genomic_DNA"/>
</dbReference>
<gene>
    <name evidence="1" type="ORF">HNP46_005896</name>
</gene>
<evidence type="ECO:0000313" key="1">
    <source>
        <dbReference type="EMBL" id="MBB4866988.1"/>
    </source>
</evidence>
<dbReference type="RefSeq" id="WP_184596081.1">
    <property type="nucleotide sequence ID" value="NZ_JACHLI010000034.1"/>
</dbReference>
<evidence type="ECO:0000313" key="2">
    <source>
        <dbReference type="Proteomes" id="UP000566995"/>
    </source>
</evidence>
<protein>
    <submittedName>
        <fullName evidence="1">Glutaredoxin</fullName>
    </submittedName>
</protein>
<name>A0A7W7KRK6_PSENT</name>
<accession>A0A7W7KRK6</accession>
<dbReference type="AlphaFoldDB" id="A0A7W7KRK6"/>
<dbReference type="Proteomes" id="UP000566995">
    <property type="component" value="Unassembled WGS sequence"/>
</dbReference>
<organism evidence="1 2">
    <name type="scientific">Pseudomonas nitroreducens</name>
    <dbReference type="NCBI Taxonomy" id="46680"/>
    <lineage>
        <taxon>Bacteria</taxon>
        <taxon>Pseudomonadati</taxon>
        <taxon>Pseudomonadota</taxon>
        <taxon>Gammaproteobacteria</taxon>
        <taxon>Pseudomonadales</taxon>
        <taxon>Pseudomonadaceae</taxon>
        <taxon>Pseudomonas</taxon>
    </lineage>
</organism>